<sequence length="260" mass="28240">MPGPTIPGAQSTKGPRIAILNNIPSALVTTPTGNDSFIAALSTACPSAHLDFFDPIDAQEYPADCGADYDLIILSGGTADINAPEPWVLKMLDFVRECVRRRAETGGKGAPKMMGVCWGHQAVHVALGGRMEMRSDEEGPEMGVTTIGLTPEGTSFFDFAAEKKSFDIHEFHKRQIASLAPGFVPLAEQNQCTISNDNSILTFQGHPEMSAKLAQSFLANAKSYTKDMSEDDLKETAKRMEREHDGAAILQRVLRWVGEE</sequence>
<dbReference type="InterPro" id="IPR029062">
    <property type="entry name" value="Class_I_gatase-like"/>
</dbReference>
<reference evidence="2 3" key="1">
    <citation type="submission" date="2024-04" db="EMBL/GenBank/DDBJ databases">
        <title>Phyllosticta paracitricarpa is synonymous to the EU quarantine fungus P. citricarpa based on phylogenomic analyses.</title>
        <authorList>
            <consortium name="Lawrence Berkeley National Laboratory"/>
            <person name="Van Ingen-Buijs V.A."/>
            <person name="Van Westerhoven A.C."/>
            <person name="Haridas S."/>
            <person name="Skiadas P."/>
            <person name="Martin F."/>
            <person name="Groenewald J.Z."/>
            <person name="Crous P.W."/>
            <person name="Seidl M.F."/>
        </authorList>
    </citation>
    <scope>NUCLEOTIDE SEQUENCE [LARGE SCALE GENOMIC DNA]</scope>
    <source>
        <strain evidence="2 3">CBS 123374</strain>
    </source>
</reference>
<dbReference type="InterPro" id="IPR017926">
    <property type="entry name" value="GATASE"/>
</dbReference>
<dbReference type="EMBL" id="JBBWRZ010000005">
    <property type="protein sequence ID" value="KAK8235388.1"/>
    <property type="molecule type" value="Genomic_DNA"/>
</dbReference>
<evidence type="ECO:0000259" key="1">
    <source>
        <dbReference type="Pfam" id="PF00117"/>
    </source>
</evidence>
<dbReference type="PROSITE" id="PS51273">
    <property type="entry name" value="GATASE_TYPE_1"/>
    <property type="match status" value="1"/>
</dbReference>
<name>A0ABR1YPM2_9PEZI</name>
<accession>A0ABR1YPM2</accession>
<dbReference type="Gene3D" id="3.40.50.880">
    <property type="match status" value="1"/>
</dbReference>
<gene>
    <name evidence="2" type="ORF">HDK90DRAFT_243440</name>
</gene>
<dbReference type="PANTHER" id="PTHR42695">
    <property type="entry name" value="GLUTAMINE AMIDOTRANSFERASE YLR126C-RELATED"/>
    <property type="match status" value="1"/>
</dbReference>
<evidence type="ECO:0000313" key="2">
    <source>
        <dbReference type="EMBL" id="KAK8235388.1"/>
    </source>
</evidence>
<keyword evidence="3" id="KW-1185">Reference proteome</keyword>
<dbReference type="PANTHER" id="PTHR42695:SF5">
    <property type="entry name" value="GLUTAMINE AMIDOTRANSFERASE YLR126C-RELATED"/>
    <property type="match status" value="1"/>
</dbReference>
<organism evidence="2 3">
    <name type="scientific">Phyllosticta capitalensis</name>
    <dbReference type="NCBI Taxonomy" id="121624"/>
    <lineage>
        <taxon>Eukaryota</taxon>
        <taxon>Fungi</taxon>
        <taxon>Dikarya</taxon>
        <taxon>Ascomycota</taxon>
        <taxon>Pezizomycotina</taxon>
        <taxon>Dothideomycetes</taxon>
        <taxon>Dothideomycetes incertae sedis</taxon>
        <taxon>Botryosphaeriales</taxon>
        <taxon>Phyllostictaceae</taxon>
        <taxon>Phyllosticta</taxon>
    </lineage>
</organism>
<dbReference type="SUPFAM" id="SSF52317">
    <property type="entry name" value="Class I glutamine amidotransferase-like"/>
    <property type="match status" value="1"/>
</dbReference>
<feature type="domain" description="Glutamine amidotransferase" evidence="1">
    <location>
        <begin position="65"/>
        <end position="216"/>
    </location>
</feature>
<proteinExistence type="predicted"/>
<comment type="caution">
    <text evidence="2">The sequence shown here is derived from an EMBL/GenBank/DDBJ whole genome shotgun (WGS) entry which is preliminary data.</text>
</comment>
<dbReference type="Pfam" id="PF00117">
    <property type="entry name" value="GATase"/>
    <property type="match status" value="1"/>
</dbReference>
<protein>
    <submittedName>
        <fullName evidence="2">Class I glutamine amidotransferase-like protein</fullName>
    </submittedName>
</protein>
<dbReference type="InterPro" id="IPR044992">
    <property type="entry name" value="ChyE-like"/>
</dbReference>
<dbReference type="Proteomes" id="UP001492380">
    <property type="component" value="Unassembled WGS sequence"/>
</dbReference>
<evidence type="ECO:0000313" key="3">
    <source>
        <dbReference type="Proteomes" id="UP001492380"/>
    </source>
</evidence>
<dbReference type="CDD" id="cd01741">
    <property type="entry name" value="GATase1_1"/>
    <property type="match status" value="1"/>
</dbReference>